<sequence length="227" mass="25838">MGNYVFLNICLYTEGTTDIRFLENIVQQTYERAAIQAYGEIDIELHVITIDKTGLNFTQQVLKAAQKAKQEYGATIICVHSDADSSSIDNTLNTKFVPAQRCLLEQENDSCSKILVNLIPVHMTEAWILADKRLLKQQIGTTLSDTELNLNKDPESISNPKQAIENAIRIARQNIVKRRRRNLGIGELYAPLGQLINIDQLMDLKSYRQFWDNVINSLKQLNLMRAN</sequence>
<evidence type="ECO:0000313" key="1">
    <source>
        <dbReference type="EMBL" id="MCQ5083738.1"/>
    </source>
</evidence>
<accession>A0AAJ1CFY7</accession>
<name>A0AAJ1CFY7_9BACT</name>
<dbReference type="Proteomes" id="UP001205035">
    <property type="component" value="Unassembled WGS sequence"/>
</dbReference>
<dbReference type="Pfam" id="PF14103">
    <property type="entry name" value="DUF4276"/>
    <property type="match status" value="1"/>
</dbReference>
<dbReference type="EMBL" id="JANGBQ010000021">
    <property type="protein sequence ID" value="MCQ5083738.1"/>
    <property type="molecule type" value="Genomic_DNA"/>
</dbReference>
<organism evidence="1 2">
    <name type="scientific">Alistipes onderdonkii</name>
    <dbReference type="NCBI Taxonomy" id="328813"/>
    <lineage>
        <taxon>Bacteria</taxon>
        <taxon>Pseudomonadati</taxon>
        <taxon>Bacteroidota</taxon>
        <taxon>Bacteroidia</taxon>
        <taxon>Bacteroidales</taxon>
        <taxon>Rikenellaceae</taxon>
        <taxon>Alistipes</taxon>
    </lineage>
</organism>
<comment type="caution">
    <text evidence="1">The sequence shown here is derived from an EMBL/GenBank/DDBJ whole genome shotgun (WGS) entry which is preliminary data.</text>
</comment>
<dbReference type="RefSeq" id="WP_195461894.1">
    <property type="nucleotide sequence ID" value="NZ_JANGBQ010000021.1"/>
</dbReference>
<gene>
    <name evidence="1" type="ORF">NE651_12680</name>
</gene>
<proteinExistence type="predicted"/>
<evidence type="ECO:0000313" key="2">
    <source>
        <dbReference type="Proteomes" id="UP001205035"/>
    </source>
</evidence>
<dbReference type="InterPro" id="IPR025455">
    <property type="entry name" value="DUF4276"/>
</dbReference>
<protein>
    <submittedName>
        <fullName evidence="1">DUF4276 family protein</fullName>
    </submittedName>
</protein>
<dbReference type="AlphaFoldDB" id="A0AAJ1CFY7"/>
<reference evidence="1" key="1">
    <citation type="submission" date="2022-06" db="EMBL/GenBank/DDBJ databases">
        <title>Isolation of gut microbiota from human fecal samples.</title>
        <authorList>
            <person name="Pamer E.G."/>
            <person name="Barat B."/>
            <person name="Waligurski E."/>
            <person name="Medina S."/>
            <person name="Paddock L."/>
            <person name="Mostad J."/>
        </authorList>
    </citation>
    <scope>NUCLEOTIDE SEQUENCE</scope>
    <source>
        <strain evidence="1">DFI.6.22</strain>
    </source>
</reference>